<proteinExistence type="predicted"/>
<dbReference type="SMART" id="SM00255">
    <property type="entry name" value="TIR"/>
    <property type="match status" value="1"/>
</dbReference>
<keyword evidence="1" id="KW-0677">Repeat</keyword>
<dbReference type="RefSeq" id="WP_051503152.1">
    <property type="nucleotide sequence ID" value="NZ_JACJTA010000030.1"/>
</dbReference>
<dbReference type="InterPro" id="IPR019734">
    <property type="entry name" value="TPR_rpt"/>
</dbReference>
<accession>A0ABR8GRK7</accession>
<dbReference type="PROSITE" id="PS50005">
    <property type="entry name" value="TPR"/>
    <property type="match status" value="6"/>
</dbReference>
<dbReference type="SUPFAM" id="SSF48452">
    <property type="entry name" value="TPR-like"/>
    <property type="match status" value="1"/>
</dbReference>
<feature type="domain" description="TIR" evidence="4">
    <location>
        <begin position="2"/>
        <end position="144"/>
    </location>
</feature>
<dbReference type="EMBL" id="JACJTA010000030">
    <property type="protein sequence ID" value="MBD2605842.1"/>
    <property type="molecule type" value="Genomic_DNA"/>
</dbReference>
<dbReference type="InterPro" id="IPR035897">
    <property type="entry name" value="Toll_tir_struct_dom_sf"/>
</dbReference>
<dbReference type="Gene3D" id="3.40.50.10140">
    <property type="entry name" value="Toll/interleukin-1 receptor homology (TIR) domain"/>
    <property type="match status" value="1"/>
</dbReference>
<dbReference type="SMART" id="SM00028">
    <property type="entry name" value="TPR"/>
    <property type="match status" value="7"/>
</dbReference>
<dbReference type="InterPro" id="IPR051685">
    <property type="entry name" value="Ycf3/AcsC/BcsC/TPR_MFPF"/>
</dbReference>
<dbReference type="InterPro" id="IPR011990">
    <property type="entry name" value="TPR-like_helical_dom_sf"/>
</dbReference>
<reference evidence="5 6" key="1">
    <citation type="journal article" date="2020" name="ISME J.">
        <title>Comparative genomics reveals insights into cyanobacterial evolution and habitat adaptation.</title>
        <authorList>
            <person name="Chen M.Y."/>
            <person name="Teng W.K."/>
            <person name="Zhao L."/>
            <person name="Hu C.X."/>
            <person name="Zhou Y.K."/>
            <person name="Han B.P."/>
            <person name="Song L.R."/>
            <person name="Shu W.S."/>
        </authorList>
    </citation>
    <scope>NUCLEOTIDE SEQUENCE [LARGE SCALE GENOMIC DNA]</scope>
    <source>
        <strain evidence="5 6">FACHB-248</strain>
    </source>
</reference>
<evidence type="ECO:0000256" key="1">
    <source>
        <dbReference type="ARBA" id="ARBA00022737"/>
    </source>
</evidence>
<evidence type="ECO:0000256" key="3">
    <source>
        <dbReference type="PROSITE-ProRule" id="PRU00339"/>
    </source>
</evidence>
<gene>
    <name evidence="5" type="ORF">H6G81_15280</name>
</gene>
<dbReference type="InterPro" id="IPR000157">
    <property type="entry name" value="TIR_dom"/>
</dbReference>
<dbReference type="Pfam" id="PF00515">
    <property type="entry name" value="TPR_1"/>
    <property type="match status" value="1"/>
</dbReference>
<feature type="repeat" description="TPR" evidence="3">
    <location>
        <begin position="289"/>
        <end position="322"/>
    </location>
</feature>
<feature type="repeat" description="TPR" evidence="3">
    <location>
        <begin position="391"/>
        <end position="424"/>
    </location>
</feature>
<dbReference type="SUPFAM" id="SSF52200">
    <property type="entry name" value="Toll/Interleukin receptor TIR domain"/>
    <property type="match status" value="1"/>
</dbReference>
<organism evidence="5 6">
    <name type="scientific">Scytonema hofmannii FACHB-248</name>
    <dbReference type="NCBI Taxonomy" id="1842502"/>
    <lineage>
        <taxon>Bacteria</taxon>
        <taxon>Bacillati</taxon>
        <taxon>Cyanobacteriota</taxon>
        <taxon>Cyanophyceae</taxon>
        <taxon>Nostocales</taxon>
        <taxon>Scytonemataceae</taxon>
        <taxon>Scytonema</taxon>
    </lineage>
</organism>
<dbReference type="Proteomes" id="UP000660380">
    <property type="component" value="Unassembled WGS sequence"/>
</dbReference>
<evidence type="ECO:0000313" key="5">
    <source>
        <dbReference type="EMBL" id="MBD2605842.1"/>
    </source>
</evidence>
<comment type="caution">
    <text evidence="5">The sequence shown here is derived from an EMBL/GenBank/DDBJ whole genome shotgun (WGS) entry which is preliminary data.</text>
</comment>
<keyword evidence="2 3" id="KW-0802">TPR repeat</keyword>
<dbReference type="Pfam" id="PF13181">
    <property type="entry name" value="TPR_8"/>
    <property type="match status" value="1"/>
</dbReference>
<dbReference type="Pfam" id="PF13414">
    <property type="entry name" value="TPR_11"/>
    <property type="match status" value="1"/>
</dbReference>
<dbReference type="PANTHER" id="PTHR44943">
    <property type="entry name" value="CELLULOSE SYNTHASE OPERON PROTEIN C"/>
    <property type="match status" value="1"/>
</dbReference>
<dbReference type="Gene3D" id="1.25.40.10">
    <property type="entry name" value="Tetratricopeptide repeat domain"/>
    <property type="match status" value="4"/>
</dbReference>
<dbReference type="Pfam" id="PF13676">
    <property type="entry name" value="TIR_2"/>
    <property type="match status" value="1"/>
</dbReference>
<dbReference type="PROSITE" id="PS50293">
    <property type="entry name" value="TPR_REGION"/>
    <property type="match status" value="5"/>
</dbReference>
<evidence type="ECO:0000256" key="2">
    <source>
        <dbReference type="ARBA" id="ARBA00022803"/>
    </source>
</evidence>
<protein>
    <submittedName>
        <fullName evidence="5">Tetratricopeptide repeat protein</fullName>
    </submittedName>
</protein>
<sequence>MQSVEVFISYHEKDNDLREELEKHLASLQWENIITSWSDRQIVAGQEFKGEIDKSLNQAGLILLLVSSDFIASDYHWTVEVTRALERNAAGKASVIPVLLRYADWNTPPIDKLSPLPSNRKPIKTWADRDEAFLEVVKGIRQEVKRLVANSNYSPPKEDEDTNQYNDQLDRLLRELDSKPDYKASLSSSKEDYQQKLRQYEQELIKVLQWEYPLSDHSREGLKNYQQMLKLRDEDATLIEKQVTAQELEKRQYQVTSLINEADRLREDKKFEEAALKYKAALRFDPNSVYAHNCLGIALYYQGKLDEAIARYQKALQIDPNYVTAHNNLGLALEKQGKVEEAIAYYRQALQIDPNYAFAHYNLGLALKNQGKLEQAIASYRQALQITPNYANAHIGLGNALYNQGKVDDAIASYRQALQINPNDAIAHYNLGLALNNQGKLEEAIASYRQALQINPNDAFAHNNLGLALNNQGKLEEAIAELEIAVHLDPSSNLFRENLEIYRNKKKGFLGRLFGG</sequence>
<evidence type="ECO:0000313" key="6">
    <source>
        <dbReference type="Proteomes" id="UP000660380"/>
    </source>
</evidence>
<feature type="repeat" description="TPR" evidence="3">
    <location>
        <begin position="323"/>
        <end position="356"/>
    </location>
</feature>
<dbReference type="PROSITE" id="PS50104">
    <property type="entry name" value="TIR"/>
    <property type="match status" value="1"/>
</dbReference>
<feature type="repeat" description="TPR" evidence="3">
    <location>
        <begin position="425"/>
        <end position="458"/>
    </location>
</feature>
<feature type="repeat" description="TPR" evidence="3">
    <location>
        <begin position="459"/>
        <end position="492"/>
    </location>
</feature>
<dbReference type="PANTHER" id="PTHR44943:SF8">
    <property type="entry name" value="TPR REPEAT-CONTAINING PROTEIN MJ0263"/>
    <property type="match status" value="1"/>
</dbReference>
<evidence type="ECO:0000259" key="4">
    <source>
        <dbReference type="PROSITE" id="PS50104"/>
    </source>
</evidence>
<dbReference type="Pfam" id="PF13432">
    <property type="entry name" value="TPR_16"/>
    <property type="match status" value="1"/>
</dbReference>
<keyword evidence="6" id="KW-1185">Reference proteome</keyword>
<name>A0ABR8GRK7_9CYAN</name>
<feature type="repeat" description="TPR" evidence="3">
    <location>
        <begin position="357"/>
        <end position="390"/>
    </location>
</feature>